<accession>A0A9X1C8D6</accession>
<evidence type="ECO:0000313" key="4">
    <source>
        <dbReference type="Proteomes" id="UP001138672"/>
    </source>
</evidence>
<dbReference type="EMBL" id="JAGGJQ010000002">
    <property type="protein sequence ID" value="MBP1839116.1"/>
    <property type="molecule type" value="Genomic_DNA"/>
</dbReference>
<dbReference type="Proteomes" id="UP001231587">
    <property type="component" value="Unassembled WGS sequence"/>
</dbReference>
<dbReference type="PANTHER" id="PTHR43685">
    <property type="entry name" value="GLYCOSYLTRANSFERASE"/>
    <property type="match status" value="1"/>
</dbReference>
<dbReference type="InterPro" id="IPR001173">
    <property type="entry name" value="Glyco_trans_2-like"/>
</dbReference>
<feature type="domain" description="Glycosyltransferase 2-like" evidence="1">
    <location>
        <begin position="3"/>
        <end position="122"/>
    </location>
</feature>
<dbReference type="CDD" id="cd00761">
    <property type="entry name" value="Glyco_tranf_GTA_type"/>
    <property type="match status" value="1"/>
</dbReference>
<evidence type="ECO:0000259" key="1">
    <source>
        <dbReference type="Pfam" id="PF00535"/>
    </source>
</evidence>
<proteinExistence type="predicted"/>
<dbReference type="InterPro" id="IPR050834">
    <property type="entry name" value="Glycosyltransf_2"/>
</dbReference>
<dbReference type="Pfam" id="PF00535">
    <property type="entry name" value="Glycos_transf_2"/>
    <property type="match status" value="1"/>
</dbReference>
<dbReference type="Proteomes" id="UP001138672">
    <property type="component" value="Unassembled WGS sequence"/>
</dbReference>
<protein>
    <submittedName>
        <fullName evidence="2">Glycosyltransferase involved in cell wall biosynthesis</fullName>
    </submittedName>
</protein>
<dbReference type="PANTHER" id="PTHR43685:SF2">
    <property type="entry name" value="GLYCOSYLTRANSFERASE 2-LIKE DOMAIN-CONTAINING PROTEIN"/>
    <property type="match status" value="1"/>
</dbReference>
<sequence length="324" mass="37551">MVSIIIPNYNRANYLRDTLQSILNQTSDSWEALVVDDGSTDNSKQVVDEFHNQNSKIIWIDRIHHLKGASVCRNIGVEHAKGNFVIFLDSDDLLAPNCIAQRLKIMESHPNLDFTVFQMQFFKEHPGDDSRIWNLDTGEDVLQRFLNLDAVWQTTGPIWKIDALKAIGLFEPKLQCWQDIDLHLKALTFPLTFKLFYDLPIDCWYRKDSAHSISQSNTNSLVKLESKRILLEWVKAQPKLETYDHLVMVIHVLVSGIQGMQFNFFMNFYNQIKSVLPKKIKCNIILMALIRFSRSIKLKFMQSKYNQLKMSVVSNNSAIGKYHV</sequence>
<gene>
    <name evidence="2" type="ORF">J2Z56_001022</name>
    <name evidence="3" type="ORF">J2Z57_000315</name>
</gene>
<evidence type="ECO:0000313" key="3">
    <source>
        <dbReference type="EMBL" id="MDQ0333893.1"/>
    </source>
</evidence>
<evidence type="ECO:0000313" key="5">
    <source>
        <dbReference type="Proteomes" id="UP001231587"/>
    </source>
</evidence>
<dbReference type="AlphaFoldDB" id="A0A9X1C8D6"/>
<evidence type="ECO:0000313" key="2">
    <source>
        <dbReference type="EMBL" id="MBP1839116.1"/>
    </source>
</evidence>
<keyword evidence="5" id="KW-1185">Reference proteome</keyword>
<dbReference type="SUPFAM" id="SSF53448">
    <property type="entry name" value="Nucleotide-diphospho-sugar transferases"/>
    <property type="match status" value="1"/>
</dbReference>
<organism evidence="2 4">
    <name type="scientific">Formosa algae</name>
    <dbReference type="NCBI Taxonomy" id="225843"/>
    <lineage>
        <taxon>Bacteria</taxon>
        <taxon>Pseudomonadati</taxon>
        <taxon>Bacteroidota</taxon>
        <taxon>Flavobacteriia</taxon>
        <taxon>Flavobacteriales</taxon>
        <taxon>Flavobacteriaceae</taxon>
        <taxon>Formosa</taxon>
    </lineage>
</organism>
<comment type="caution">
    <text evidence="2">The sequence shown here is derived from an EMBL/GenBank/DDBJ whole genome shotgun (WGS) entry which is preliminary data.</text>
</comment>
<dbReference type="Gene3D" id="3.90.550.10">
    <property type="entry name" value="Spore Coat Polysaccharide Biosynthesis Protein SpsA, Chain A"/>
    <property type="match status" value="1"/>
</dbReference>
<name>A0A9X1C8D6_9FLAO</name>
<dbReference type="InterPro" id="IPR029044">
    <property type="entry name" value="Nucleotide-diphossugar_trans"/>
</dbReference>
<dbReference type="OrthoDB" id="597270at2"/>
<dbReference type="EMBL" id="JAUSUU010000001">
    <property type="protein sequence ID" value="MDQ0333893.1"/>
    <property type="molecule type" value="Genomic_DNA"/>
</dbReference>
<dbReference type="RefSeq" id="WP_057783159.1">
    <property type="nucleotide sequence ID" value="NZ_JAGGJQ010000002.1"/>
</dbReference>
<reference evidence="2" key="1">
    <citation type="submission" date="2021-03" db="EMBL/GenBank/DDBJ databases">
        <title>Genomic Encyclopedia of Type Strains, Phase IV (KMG-IV): sequencing the most valuable type-strain genomes for metagenomic binning, comparative biology and taxonomic classification.</title>
        <authorList>
            <person name="Goeker M."/>
        </authorList>
    </citation>
    <scope>NUCLEOTIDE SEQUENCE</scope>
    <source>
        <strain evidence="2">DSM 15523</strain>
        <strain evidence="3 5">DSM 16476</strain>
    </source>
</reference>